<dbReference type="CDD" id="cd00200">
    <property type="entry name" value="WD40"/>
    <property type="match status" value="1"/>
</dbReference>
<keyword evidence="2" id="KW-0963">Cytoplasm</keyword>
<dbReference type="Gene3D" id="2.130.10.10">
    <property type="entry name" value="YVTN repeat-like/Quinoprotein amine dehydrogenase"/>
    <property type="match status" value="1"/>
</dbReference>
<dbReference type="InterPro" id="IPR001680">
    <property type="entry name" value="WD40_rpt"/>
</dbReference>
<evidence type="ECO:0000256" key="7">
    <source>
        <dbReference type="ARBA" id="ARBA00042222"/>
    </source>
</evidence>
<evidence type="ECO:0000313" key="9">
    <source>
        <dbReference type="EMBL" id="KAK3091435.1"/>
    </source>
</evidence>
<evidence type="ECO:0000313" key="10">
    <source>
        <dbReference type="Proteomes" id="UP001186944"/>
    </source>
</evidence>
<dbReference type="PANTHER" id="PTHR22842">
    <property type="entry name" value="WD40 REPEAT PROTEIN"/>
    <property type="match status" value="1"/>
</dbReference>
<feature type="repeat" description="WD" evidence="8">
    <location>
        <begin position="19"/>
        <end position="51"/>
    </location>
</feature>
<evidence type="ECO:0000256" key="6">
    <source>
        <dbReference type="ARBA" id="ARBA00040453"/>
    </source>
</evidence>
<evidence type="ECO:0000256" key="2">
    <source>
        <dbReference type="ARBA" id="ARBA00022490"/>
    </source>
</evidence>
<reference evidence="9" key="1">
    <citation type="submission" date="2019-08" db="EMBL/GenBank/DDBJ databases">
        <title>The improved chromosome-level genome for the pearl oyster Pinctada fucata martensii using PacBio sequencing and Hi-C.</title>
        <authorList>
            <person name="Zheng Z."/>
        </authorList>
    </citation>
    <scope>NUCLEOTIDE SEQUENCE</scope>
    <source>
        <strain evidence="9">ZZ-2019</strain>
        <tissue evidence="9">Adductor muscle</tissue>
    </source>
</reference>
<dbReference type="AlphaFoldDB" id="A0AA89BQB6"/>
<dbReference type="GO" id="GO:0071013">
    <property type="term" value="C:catalytic step 2 spliceosome"/>
    <property type="evidence" value="ECO:0007669"/>
    <property type="project" value="TreeGrafter"/>
</dbReference>
<dbReference type="SMART" id="SM00320">
    <property type="entry name" value="WD40"/>
    <property type="match status" value="5"/>
</dbReference>
<feature type="repeat" description="WD" evidence="8">
    <location>
        <begin position="157"/>
        <end position="186"/>
    </location>
</feature>
<accession>A0AA89BQB6</accession>
<proteinExistence type="inferred from homology"/>
<dbReference type="SUPFAM" id="SSF50978">
    <property type="entry name" value="WD40 repeat-like"/>
    <property type="match status" value="1"/>
</dbReference>
<dbReference type="PROSITE" id="PS50082">
    <property type="entry name" value="WD_REPEATS_2"/>
    <property type="match status" value="2"/>
</dbReference>
<dbReference type="PANTHER" id="PTHR22842:SF3">
    <property type="entry name" value="WD REPEAT DOMAIN-CONTAINING PROTEIN 83"/>
    <property type="match status" value="1"/>
</dbReference>
<evidence type="ECO:0000256" key="4">
    <source>
        <dbReference type="ARBA" id="ARBA00022737"/>
    </source>
</evidence>
<evidence type="ECO:0000256" key="8">
    <source>
        <dbReference type="PROSITE-ProRule" id="PRU00221"/>
    </source>
</evidence>
<comment type="caution">
    <text evidence="9">The sequence shown here is derived from an EMBL/GenBank/DDBJ whole genome shotgun (WGS) entry which is preliminary data.</text>
</comment>
<keyword evidence="10" id="KW-1185">Reference proteome</keyword>
<sequence>MDKTVVLFDVATGKSLRKYRGHAGVVNCIKFNEESTVILSGSTDNTVRIWDCKSRKLDPVQVMDEAKDSVTSIQVSDHEILTGSADGCIRRYDLRTGKMIKDCIGNSVSSVTFTRDGQCVLVSTLDDSIKLMDKDTGEMLNEFTGHKNRSYKIDSCLNSNDTHVISGSENGQVYIWDLLEAKVVEKLQHNKMRAVHSLSYHPEDTCLLTACEDKIYMWCAEKSDAS</sequence>
<dbReference type="Proteomes" id="UP001186944">
    <property type="component" value="Unassembled WGS sequence"/>
</dbReference>
<dbReference type="PROSITE" id="PS50294">
    <property type="entry name" value="WD_REPEATS_REGION"/>
    <property type="match status" value="1"/>
</dbReference>
<evidence type="ECO:0000256" key="1">
    <source>
        <dbReference type="ARBA" id="ARBA00004496"/>
    </source>
</evidence>
<keyword evidence="4" id="KW-0677">Repeat</keyword>
<dbReference type="PRINTS" id="PR00320">
    <property type="entry name" value="GPROTEINBRPT"/>
</dbReference>
<dbReference type="Pfam" id="PF00400">
    <property type="entry name" value="WD40"/>
    <property type="match status" value="5"/>
</dbReference>
<dbReference type="InterPro" id="IPR015943">
    <property type="entry name" value="WD40/YVTN_repeat-like_dom_sf"/>
</dbReference>
<dbReference type="EMBL" id="VSWD01000010">
    <property type="protein sequence ID" value="KAK3091435.1"/>
    <property type="molecule type" value="Genomic_DNA"/>
</dbReference>
<dbReference type="InterPro" id="IPR020472">
    <property type="entry name" value="WD40_PAC1"/>
</dbReference>
<dbReference type="InterPro" id="IPR036322">
    <property type="entry name" value="WD40_repeat_dom_sf"/>
</dbReference>
<keyword evidence="3 8" id="KW-0853">WD repeat</keyword>
<name>A0AA89BQB6_PINIB</name>
<evidence type="ECO:0000256" key="3">
    <source>
        <dbReference type="ARBA" id="ARBA00022574"/>
    </source>
</evidence>
<gene>
    <name evidence="9" type="ORF">FSP39_019863</name>
</gene>
<dbReference type="InterPro" id="IPR051980">
    <property type="entry name" value="WD_repeat_MORG1"/>
</dbReference>
<organism evidence="9 10">
    <name type="scientific">Pinctada imbricata</name>
    <name type="common">Atlantic pearl-oyster</name>
    <name type="synonym">Pinctada martensii</name>
    <dbReference type="NCBI Taxonomy" id="66713"/>
    <lineage>
        <taxon>Eukaryota</taxon>
        <taxon>Metazoa</taxon>
        <taxon>Spiralia</taxon>
        <taxon>Lophotrochozoa</taxon>
        <taxon>Mollusca</taxon>
        <taxon>Bivalvia</taxon>
        <taxon>Autobranchia</taxon>
        <taxon>Pteriomorphia</taxon>
        <taxon>Pterioida</taxon>
        <taxon>Pterioidea</taxon>
        <taxon>Pteriidae</taxon>
        <taxon>Pinctada</taxon>
    </lineage>
</organism>
<dbReference type="GO" id="GO:0005737">
    <property type="term" value="C:cytoplasm"/>
    <property type="evidence" value="ECO:0007669"/>
    <property type="project" value="UniProtKB-SubCell"/>
</dbReference>
<protein>
    <recommendedName>
        <fullName evidence="6">WD repeat domain-containing protein 83</fullName>
    </recommendedName>
    <alternativeName>
        <fullName evidence="7">Mitogen-activated protein kinase organizer 1</fullName>
    </alternativeName>
</protein>
<dbReference type="GO" id="GO:0000398">
    <property type="term" value="P:mRNA splicing, via spliceosome"/>
    <property type="evidence" value="ECO:0007669"/>
    <property type="project" value="TreeGrafter"/>
</dbReference>
<dbReference type="InterPro" id="IPR019775">
    <property type="entry name" value="WD40_repeat_CS"/>
</dbReference>
<evidence type="ECO:0000256" key="5">
    <source>
        <dbReference type="ARBA" id="ARBA00038145"/>
    </source>
</evidence>
<dbReference type="PROSITE" id="PS00678">
    <property type="entry name" value="WD_REPEATS_1"/>
    <property type="match status" value="1"/>
</dbReference>
<comment type="subcellular location">
    <subcellularLocation>
        <location evidence="1">Cytoplasm</location>
    </subcellularLocation>
</comment>
<comment type="similarity">
    <text evidence="5">Belongs to the WD repeat MORG1 family.</text>
</comment>